<accession>A0ABT0QJZ1</accession>
<sequence length="316" mass="33383">MANLSENPQWVDGIYQIETSDPVVGGPDGVSNRQAKELASRTSYLKKEQEKTGSDLATHAAAADPHTQYAPKANPTFTGTPKAPTPATDSNSQQVATTAFVRSVGATKLAKDQNGADIQDRELFNRNLGSSRAYSSSIPIGGSAGLWTTAEFIGWLESQGAFVHAYWVCRGSWSYTHNKIISDTECGQIPLAGSVVEVMGQHDATTIRVTTPSTTPAGFSDSANAQFTYVYNGVDYSPGWRRDYNTKNKPTAADIGALPEKAIAQAAAKLATPRTINGVPFDGTANIALTPANLGLTETVNLAAGALEKSKNGADI</sequence>
<name>A0ABT0QJZ1_9GAMM</name>
<evidence type="ECO:0000313" key="2">
    <source>
        <dbReference type="EMBL" id="MCL6350089.1"/>
    </source>
</evidence>
<protein>
    <submittedName>
        <fullName evidence="2">Phage tail protein</fullName>
    </submittedName>
</protein>
<feature type="region of interest" description="Disordered" evidence="1">
    <location>
        <begin position="65"/>
        <end position="92"/>
    </location>
</feature>
<feature type="non-terminal residue" evidence="2">
    <location>
        <position position="316"/>
    </location>
</feature>
<gene>
    <name evidence="2" type="ORF">EXT50_02700</name>
</gene>
<organism evidence="2 3">
    <name type="scientific">Pectobacterium polaris</name>
    <dbReference type="NCBI Taxonomy" id="2042057"/>
    <lineage>
        <taxon>Bacteria</taxon>
        <taxon>Pseudomonadati</taxon>
        <taxon>Pseudomonadota</taxon>
        <taxon>Gammaproteobacteria</taxon>
        <taxon>Enterobacterales</taxon>
        <taxon>Pectobacteriaceae</taxon>
        <taxon>Pectobacterium</taxon>
    </lineage>
</organism>
<dbReference type="EMBL" id="SGPX01000001">
    <property type="protein sequence ID" value="MCL6350089.1"/>
    <property type="molecule type" value="Genomic_DNA"/>
</dbReference>
<feature type="region of interest" description="Disordered" evidence="1">
    <location>
        <begin position="20"/>
        <end position="40"/>
    </location>
</feature>
<evidence type="ECO:0000256" key="1">
    <source>
        <dbReference type="SAM" id="MobiDB-lite"/>
    </source>
</evidence>
<reference evidence="2" key="1">
    <citation type="submission" date="2019-02" db="EMBL/GenBank/DDBJ databases">
        <title>New Zealand Erwinia strains with phe-tRNA free attachment sites.</title>
        <authorList>
            <person name="Nunes-Leite L."/>
            <person name="Pitman A.R."/>
        </authorList>
    </citation>
    <scope>NUCLEOTIDE SEQUENCE</scope>
    <source>
        <strain evidence="2">Ec-143</strain>
    </source>
</reference>
<keyword evidence="3" id="KW-1185">Reference proteome</keyword>
<comment type="caution">
    <text evidence="2">The sequence shown here is derived from an EMBL/GenBank/DDBJ whole genome shotgun (WGS) entry which is preliminary data.</text>
</comment>
<proteinExistence type="predicted"/>
<dbReference type="Proteomes" id="UP001055618">
    <property type="component" value="Unassembled WGS sequence"/>
</dbReference>
<evidence type="ECO:0000313" key="3">
    <source>
        <dbReference type="Proteomes" id="UP001055618"/>
    </source>
</evidence>